<sequence length="127" mass="14262">MMQVQMIGRVCVEAKDETANAWSREEVQGTRYLDGSSNKLCARLEWGWQMDSQATTRPGWTKRDYTVVWDGRGGAKGVELSTIVSGSGGVGGQRRRRGPRCARTGGRWERRCEKERRNGRRIGSRAG</sequence>
<dbReference type="Proteomes" id="UP001278500">
    <property type="component" value="Unassembled WGS sequence"/>
</dbReference>
<comment type="caution">
    <text evidence="2">The sequence shown here is derived from an EMBL/GenBank/DDBJ whole genome shotgun (WGS) entry which is preliminary data.</text>
</comment>
<protein>
    <submittedName>
        <fullName evidence="2">Uncharacterized protein</fullName>
    </submittedName>
</protein>
<dbReference type="EMBL" id="JAUEPP010000006">
    <property type="protein sequence ID" value="KAK3340558.1"/>
    <property type="molecule type" value="Genomic_DNA"/>
</dbReference>
<keyword evidence="3" id="KW-1185">Reference proteome</keyword>
<evidence type="ECO:0000256" key="1">
    <source>
        <dbReference type="SAM" id="MobiDB-lite"/>
    </source>
</evidence>
<evidence type="ECO:0000313" key="3">
    <source>
        <dbReference type="Proteomes" id="UP001278500"/>
    </source>
</evidence>
<reference evidence="2" key="2">
    <citation type="submission" date="2023-06" db="EMBL/GenBank/DDBJ databases">
        <authorList>
            <consortium name="Lawrence Berkeley National Laboratory"/>
            <person name="Haridas S."/>
            <person name="Hensen N."/>
            <person name="Bonometti L."/>
            <person name="Westerberg I."/>
            <person name="Brannstrom I.O."/>
            <person name="Guillou S."/>
            <person name="Cros-Aarteil S."/>
            <person name="Calhoun S."/>
            <person name="Kuo A."/>
            <person name="Mondo S."/>
            <person name="Pangilinan J."/>
            <person name="Riley R."/>
            <person name="Labutti K."/>
            <person name="Andreopoulos B."/>
            <person name="Lipzen A."/>
            <person name="Chen C."/>
            <person name="Yanf M."/>
            <person name="Daum C."/>
            <person name="Ng V."/>
            <person name="Clum A."/>
            <person name="Steindorff A."/>
            <person name="Ohm R."/>
            <person name="Martin F."/>
            <person name="Silar P."/>
            <person name="Natvig D."/>
            <person name="Lalanne C."/>
            <person name="Gautier V."/>
            <person name="Ament-Velasquez S.L."/>
            <person name="Kruys A."/>
            <person name="Hutchinson M.I."/>
            <person name="Powell A.J."/>
            <person name="Barry K."/>
            <person name="Miller A.N."/>
            <person name="Grigoriev I.V."/>
            <person name="Debuchy R."/>
            <person name="Gladieux P."/>
            <person name="Thoren M.H."/>
            <person name="Johannesson H."/>
        </authorList>
    </citation>
    <scope>NUCLEOTIDE SEQUENCE</scope>
    <source>
        <strain evidence="2">CBS 560.94</strain>
    </source>
</reference>
<organism evidence="2 3">
    <name type="scientific">Neurospora tetraspora</name>
    <dbReference type="NCBI Taxonomy" id="94610"/>
    <lineage>
        <taxon>Eukaryota</taxon>
        <taxon>Fungi</taxon>
        <taxon>Dikarya</taxon>
        <taxon>Ascomycota</taxon>
        <taxon>Pezizomycotina</taxon>
        <taxon>Sordariomycetes</taxon>
        <taxon>Sordariomycetidae</taxon>
        <taxon>Sordariales</taxon>
        <taxon>Sordariaceae</taxon>
        <taxon>Neurospora</taxon>
    </lineage>
</organism>
<dbReference type="RefSeq" id="XP_062679500.1">
    <property type="nucleotide sequence ID" value="XM_062822651.1"/>
</dbReference>
<reference evidence="2" key="1">
    <citation type="journal article" date="2023" name="Mol. Phylogenet. Evol.">
        <title>Genome-scale phylogeny and comparative genomics of the fungal order Sordariales.</title>
        <authorList>
            <person name="Hensen N."/>
            <person name="Bonometti L."/>
            <person name="Westerberg I."/>
            <person name="Brannstrom I.O."/>
            <person name="Guillou S."/>
            <person name="Cros-Aarteil S."/>
            <person name="Calhoun S."/>
            <person name="Haridas S."/>
            <person name="Kuo A."/>
            <person name="Mondo S."/>
            <person name="Pangilinan J."/>
            <person name="Riley R."/>
            <person name="LaButti K."/>
            <person name="Andreopoulos B."/>
            <person name="Lipzen A."/>
            <person name="Chen C."/>
            <person name="Yan M."/>
            <person name="Daum C."/>
            <person name="Ng V."/>
            <person name="Clum A."/>
            <person name="Steindorff A."/>
            <person name="Ohm R.A."/>
            <person name="Martin F."/>
            <person name="Silar P."/>
            <person name="Natvig D.O."/>
            <person name="Lalanne C."/>
            <person name="Gautier V."/>
            <person name="Ament-Velasquez S.L."/>
            <person name="Kruys A."/>
            <person name="Hutchinson M.I."/>
            <person name="Powell A.J."/>
            <person name="Barry K."/>
            <person name="Miller A.N."/>
            <person name="Grigoriev I.V."/>
            <person name="Debuchy R."/>
            <person name="Gladieux P."/>
            <person name="Hiltunen Thoren M."/>
            <person name="Johannesson H."/>
        </authorList>
    </citation>
    <scope>NUCLEOTIDE SEQUENCE</scope>
    <source>
        <strain evidence="2">CBS 560.94</strain>
    </source>
</reference>
<evidence type="ECO:0000313" key="2">
    <source>
        <dbReference type="EMBL" id="KAK3340558.1"/>
    </source>
</evidence>
<proteinExistence type="predicted"/>
<dbReference type="GeneID" id="87859805"/>
<feature type="region of interest" description="Disordered" evidence="1">
    <location>
        <begin position="83"/>
        <end position="106"/>
    </location>
</feature>
<name>A0AAE0JAV3_9PEZI</name>
<accession>A0AAE0JAV3</accession>
<gene>
    <name evidence="2" type="ORF">B0H65DRAFT_263513</name>
</gene>
<dbReference type="AlphaFoldDB" id="A0AAE0JAV3"/>